<name>A0A2C5YAW0_9HYPO</name>
<dbReference type="AlphaFoldDB" id="A0A2C5YAW0"/>
<dbReference type="Proteomes" id="UP000226192">
    <property type="component" value="Unassembled WGS sequence"/>
</dbReference>
<reference evidence="2 3" key="1">
    <citation type="submission" date="2017-06" db="EMBL/GenBank/DDBJ databases">
        <title>Ant-infecting Ophiocordyceps genomes reveal a high diversity of potential behavioral manipulation genes and a possible major role for enterotoxins.</title>
        <authorList>
            <person name="De Bekker C."/>
            <person name="Evans H.C."/>
            <person name="Brachmann A."/>
            <person name="Hughes D.P."/>
        </authorList>
    </citation>
    <scope>NUCLEOTIDE SEQUENCE [LARGE SCALE GENOMIC DNA]</scope>
    <source>
        <strain evidence="2 3">Map64</strain>
    </source>
</reference>
<comment type="caution">
    <text evidence="2">The sequence shown here is derived from an EMBL/GenBank/DDBJ whole genome shotgun (WGS) entry which is preliminary data.</text>
</comment>
<keyword evidence="1" id="KW-0812">Transmembrane</keyword>
<evidence type="ECO:0000313" key="2">
    <source>
        <dbReference type="EMBL" id="PHH65837.1"/>
    </source>
</evidence>
<keyword evidence="1" id="KW-1133">Transmembrane helix</keyword>
<evidence type="ECO:0000256" key="1">
    <source>
        <dbReference type="SAM" id="Phobius"/>
    </source>
</evidence>
<proteinExistence type="predicted"/>
<sequence>MPRWAADGTGYRTGYGAWRESTEQAMAGSCVVRSSSGAIRPWPVCDMAAYLEQSVHVHWHGQETAAALITTGHGFIETQDIGWPLGHLMTTLSILFLSIRTREFDGFGGGGWGIFAPIAPTGQLLHPLSPGTYEVLVGTFALLGALPWGHVWPGTTWPSTTWPSTPGTACLALAQRVWRYSCFAVHASLIGLVWLLVLAPMCRDMHAGTRRILPRAHSQSHLAPGNVHGDEYRGLDCTPCSPSRGPEKALWPVSPD</sequence>
<keyword evidence="1" id="KW-0472">Membrane</keyword>
<accession>A0A2C5YAW0</accession>
<feature type="transmembrane region" description="Helical" evidence="1">
    <location>
        <begin position="183"/>
        <end position="202"/>
    </location>
</feature>
<keyword evidence="3" id="KW-1185">Reference proteome</keyword>
<evidence type="ECO:0000313" key="3">
    <source>
        <dbReference type="Proteomes" id="UP000226192"/>
    </source>
</evidence>
<protein>
    <submittedName>
        <fullName evidence="2">Uncharacterized protein</fullName>
    </submittedName>
</protein>
<organism evidence="2 3">
    <name type="scientific">Ophiocordyceps australis</name>
    <dbReference type="NCBI Taxonomy" id="1399860"/>
    <lineage>
        <taxon>Eukaryota</taxon>
        <taxon>Fungi</taxon>
        <taxon>Dikarya</taxon>
        <taxon>Ascomycota</taxon>
        <taxon>Pezizomycotina</taxon>
        <taxon>Sordariomycetes</taxon>
        <taxon>Hypocreomycetidae</taxon>
        <taxon>Hypocreales</taxon>
        <taxon>Ophiocordycipitaceae</taxon>
        <taxon>Ophiocordyceps</taxon>
    </lineage>
</organism>
<gene>
    <name evidence="2" type="ORF">CDD81_1206</name>
</gene>
<dbReference type="EMBL" id="NJET01000013">
    <property type="protein sequence ID" value="PHH65837.1"/>
    <property type="molecule type" value="Genomic_DNA"/>
</dbReference>